<dbReference type="GO" id="GO:0140096">
    <property type="term" value="F:catalytic activity, acting on a protein"/>
    <property type="evidence" value="ECO:0007669"/>
    <property type="project" value="UniProtKB-ARBA"/>
</dbReference>
<dbReference type="NCBIfam" id="NF008941">
    <property type="entry name" value="PRK12292.2-4"/>
    <property type="match status" value="1"/>
</dbReference>
<reference evidence="13 14" key="1">
    <citation type="submission" date="2018-10" db="EMBL/GenBank/DDBJ databases">
        <title>Bacillus Keqinensis sp. nov., a moderately halophilic bacterium isolated from a saline-alkaline lake.</title>
        <authorList>
            <person name="Wang H."/>
        </authorList>
    </citation>
    <scope>NUCLEOTIDE SEQUENCE [LARGE SCALE GENOMIC DNA]</scope>
    <source>
        <strain evidence="13 14">KQ-3</strain>
    </source>
</reference>
<dbReference type="OrthoDB" id="9800814at2"/>
<dbReference type="HAMAP" id="MF_00125">
    <property type="entry name" value="HisZ"/>
    <property type="match status" value="1"/>
</dbReference>
<sequence>MTKPFMFEKPVGMRDTLPELYSLKQQVRSTIATEVAKWGYAPIETPTLEFYDTIGTASATSDTQLFKLLDQQGNTLVLRPDMTAPIARIAASTLKGTERPARLTYDASVFRAQQREGGKPAEFEQVGVELIGDPTASADGEVIALMIAALKKAGLSNFKVAIGHIGFVNTLLTEILGNEERAGTFRRYLYEKNYVGFKRDVDQLPLSSIDRRRLHSLLSLRGGFGILNEAEALIETEEGRKSLADLYKLVDVLKAYDLEDSVIIDLNLVMHMSYYTGMVFEAYSDELGFPLGGGGRYDELLSKFHRPEAATGFAVRLDLLTEALGKSKEDVTISNAIIYSNERRKEAMKTADTLRNEGQSVVMQDVMGIRDLDAYSKQFDDVHYLIGKNGTNGGGGVDRNE</sequence>
<feature type="binding site" evidence="11">
    <location>
        <position position="111"/>
    </location>
    <ligand>
        <name>L-histidine</name>
        <dbReference type="ChEBI" id="CHEBI:57595"/>
    </ligand>
</feature>
<dbReference type="Proteomes" id="UP000278746">
    <property type="component" value="Unassembled WGS sequence"/>
</dbReference>
<dbReference type="NCBIfam" id="TIGR00443">
    <property type="entry name" value="hisZ_biosyn_reg"/>
    <property type="match status" value="1"/>
</dbReference>
<dbReference type="RefSeq" id="WP_122898991.1">
    <property type="nucleotide sequence ID" value="NZ_RHIB01000002.1"/>
</dbReference>
<dbReference type="PIRSF" id="PIRSF001549">
    <property type="entry name" value="His-tRNA_synth"/>
    <property type="match status" value="1"/>
</dbReference>
<comment type="subcellular location">
    <subcellularLocation>
        <location evidence="1 10">Cytoplasm</location>
    </subcellularLocation>
</comment>
<keyword evidence="8 10" id="KW-0368">Histidine biosynthesis</keyword>
<evidence type="ECO:0000259" key="12">
    <source>
        <dbReference type="PROSITE" id="PS50862"/>
    </source>
</evidence>
<keyword evidence="6 10" id="KW-0963">Cytoplasm</keyword>
<evidence type="ECO:0000256" key="7">
    <source>
        <dbReference type="ARBA" id="ARBA00022605"/>
    </source>
</evidence>
<dbReference type="SUPFAM" id="SSF55681">
    <property type="entry name" value="Class II aaRS and biotin synthetases"/>
    <property type="match status" value="1"/>
</dbReference>
<keyword evidence="7 10" id="KW-0028">Amino-acid biosynthesis</keyword>
<comment type="similarity">
    <text evidence="3 10">Belongs to the class-II aminoacyl-tRNA synthetase family. HisZ subfamily.</text>
</comment>
<dbReference type="AlphaFoldDB" id="A0A3M7TPP4"/>
<feature type="binding site" evidence="11">
    <location>
        <begin position="274"/>
        <end position="275"/>
    </location>
    <ligand>
        <name>L-histidine</name>
        <dbReference type="ChEBI" id="CHEBI:57595"/>
    </ligand>
</feature>
<dbReference type="Pfam" id="PF21996">
    <property type="entry name" value="HisZ-like"/>
    <property type="match status" value="1"/>
</dbReference>
<dbReference type="PROSITE" id="PS50862">
    <property type="entry name" value="AA_TRNA_LIGASE_II"/>
    <property type="match status" value="1"/>
</dbReference>
<dbReference type="InterPro" id="IPR004516">
    <property type="entry name" value="HisRS/HisZ"/>
</dbReference>
<dbReference type="Gene3D" id="3.30.930.10">
    <property type="entry name" value="Bira Bifunctional Protein, Domain 2"/>
    <property type="match status" value="1"/>
</dbReference>
<dbReference type="InterPro" id="IPR006195">
    <property type="entry name" value="aa-tRNA-synth_II"/>
</dbReference>
<dbReference type="CDD" id="cd00773">
    <property type="entry name" value="HisRS-like_core"/>
    <property type="match status" value="1"/>
</dbReference>
<dbReference type="Gene3D" id="3.40.50.12590">
    <property type="match status" value="1"/>
</dbReference>
<dbReference type="GO" id="GO:0016757">
    <property type="term" value="F:glycosyltransferase activity"/>
    <property type="evidence" value="ECO:0007669"/>
    <property type="project" value="UniProtKB-KW"/>
</dbReference>
<evidence type="ECO:0000256" key="8">
    <source>
        <dbReference type="ARBA" id="ARBA00023102"/>
    </source>
</evidence>
<feature type="binding site" evidence="11">
    <location>
        <begin position="81"/>
        <end position="83"/>
    </location>
    <ligand>
        <name>L-histidine</name>
        <dbReference type="ChEBI" id="CHEBI:57595"/>
    </ligand>
</feature>
<proteinExistence type="inferred from homology"/>
<comment type="miscellaneous">
    <text evidence="10">This function is generally fulfilled by the C-terminal part of HisG, which is missing in some bacteria such as this one.</text>
</comment>
<comment type="function">
    <text evidence="9 10">Required for the first step of histidine biosynthesis. May allow the feedback regulation of ATP phosphoribosyltransferase activity by histidine.</text>
</comment>
<dbReference type="EMBL" id="RHIB01000002">
    <property type="protein sequence ID" value="RNA67518.1"/>
    <property type="molecule type" value="Genomic_DNA"/>
</dbReference>
<gene>
    <name evidence="10" type="primary">hisZ</name>
    <name evidence="13" type="ORF">EBO34_12365</name>
</gene>
<feature type="domain" description="Aminoacyl-transfer RNA synthetases class-II family profile" evidence="12">
    <location>
        <begin position="23"/>
        <end position="329"/>
    </location>
</feature>
<keyword evidence="13" id="KW-0328">Glycosyltransferase</keyword>
<evidence type="ECO:0000256" key="3">
    <source>
        <dbReference type="ARBA" id="ARBA00005539"/>
    </source>
</evidence>
<dbReference type="PANTHER" id="PTHR43707">
    <property type="entry name" value="HISTIDYL-TRNA SYNTHETASE"/>
    <property type="match status" value="1"/>
</dbReference>
<dbReference type="GO" id="GO:0004821">
    <property type="term" value="F:histidine-tRNA ligase activity"/>
    <property type="evidence" value="ECO:0007669"/>
    <property type="project" value="InterPro"/>
</dbReference>
<evidence type="ECO:0000256" key="5">
    <source>
        <dbReference type="ARBA" id="ARBA00020397"/>
    </source>
</evidence>
<keyword evidence="14" id="KW-1185">Reference proteome</keyword>
<dbReference type="PANTHER" id="PTHR43707:SF1">
    <property type="entry name" value="HISTIDINE--TRNA LIGASE, MITOCHONDRIAL-RELATED"/>
    <property type="match status" value="1"/>
</dbReference>
<evidence type="ECO:0000256" key="9">
    <source>
        <dbReference type="ARBA" id="ARBA00025246"/>
    </source>
</evidence>
<comment type="pathway">
    <text evidence="2 10">Amino-acid biosynthesis; L-histidine biosynthesis; L-histidine from 5-phospho-alpha-D-ribose 1-diphosphate: step 1/9.</text>
</comment>
<organism evidence="13 14">
    <name type="scientific">Alteribacter keqinensis</name>
    <dbReference type="NCBI Taxonomy" id="2483800"/>
    <lineage>
        <taxon>Bacteria</taxon>
        <taxon>Bacillati</taxon>
        <taxon>Bacillota</taxon>
        <taxon>Bacilli</taxon>
        <taxon>Bacillales</taxon>
        <taxon>Bacillaceae</taxon>
        <taxon>Alteribacter</taxon>
    </lineage>
</organism>
<feature type="binding site" evidence="11">
    <location>
        <position position="129"/>
    </location>
    <ligand>
        <name>L-histidine</name>
        <dbReference type="ChEBI" id="CHEBI:57595"/>
    </ligand>
</feature>
<accession>A0A3M7TPP4</accession>
<dbReference type="GO" id="GO:0005737">
    <property type="term" value="C:cytoplasm"/>
    <property type="evidence" value="ECO:0007669"/>
    <property type="project" value="UniProtKB-SubCell"/>
</dbReference>
<dbReference type="UniPathway" id="UPA00031">
    <property type="reaction ID" value="UER00006"/>
</dbReference>
<dbReference type="InterPro" id="IPR041715">
    <property type="entry name" value="HisRS-like_core"/>
</dbReference>
<evidence type="ECO:0000256" key="11">
    <source>
        <dbReference type="PIRSR" id="PIRSR001549-1"/>
    </source>
</evidence>
<keyword evidence="13" id="KW-0808">Transferase</keyword>
<evidence type="ECO:0000256" key="10">
    <source>
        <dbReference type="HAMAP-Rule" id="MF_00125"/>
    </source>
</evidence>
<evidence type="ECO:0000256" key="4">
    <source>
        <dbReference type="ARBA" id="ARBA00011496"/>
    </source>
</evidence>
<dbReference type="InterPro" id="IPR045864">
    <property type="entry name" value="aa-tRNA-synth_II/BPL/LPL"/>
</dbReference>
<dbReference type="InterPro" id="IPR053846">
    <property type="entry name" value="HisZ-C"/>
</dbReference>
<evidence type="ECO:0000256" key="6">
    <source>
        <dbReference type="ARBA" id="ARBA00022490"/>
    </source>
</evidence>
<evidence type="ECO:0000256" key="2">
    <source>
        <dbReference type="ARBA" id="ARBA00004667"/>
    </source>
</evidence>
<feature type="binding site" evidence="11">
    <location>
        <position position="125"/>
    </location>
    <ligand>
        <name>L-histidine</name>
        <dbReference type="ChEBI" id="CHEBI:57595"/>
    </ligand>
</feature>
<evidence type="ECO:0000313" key="14">
    <source>
        <dbReference type="Proteomes" id="UP000278746"/>
    </source>
</evidence>
<dbReference type="GO" id="GO:0006427">
    <property type="term" value="P:histidyl-tRNA aminoacylation"/>
    <property type="evidence" value="ECO:0007669"/>
    <property type="project" value="InterPro"/>
</dbReference>
<dbReference type="InterPro" id="IPR004517">
    <property type="entry name" value="HisZ"/>
</dbReference>
<protein>
    <recommendedName>
        <fullName evidence="5 10">ATP phosphoribosyltransferase regulatory subunit</fullName>
    </recommendedName>
</protein>
<evidence type="ECO:0000313" key="13">
    <source>
        <dbReference type="EMBL" id="RNA67518.1"/>
    </source>
</evidence>
<comment type="subunit">
    <text evidence="4 10">Heteromultimer composed of HisG and HisZ subunits.</text>
</comment>
<evidence type="ECO:0000256" key="1">
    <source>
        <dbReference type="ARBA" id="ARBA00004496"/>
    </source>
</evidence>
<dbReference type="Pfam" id="PF13393">
    <property type="entry name" value="tRNA-synt_His"/>
    <property type="match status" value="1"/>
</dbReference>
<comment type="caution">
    <text evidence="13">The sequence shown here is derived from an EMBL/GenBank/DDBJ whole genome shotgun (WGS) entry which is preliminary data.</text>
</comment>
<dbReference type="GO" id="GO:0000105">
    <property type="term" value="P:L-histidine biosynthetic process"/>
    <property type="evidence" value="ECO:0007669"/>
    <property type="project" value="UniProtKB-UniRule"/>
</dbReference>
<name>A0A3M7TPP4_9BACI</name>